<proteinExistence type="predicted"/>
<evidence type="ECO:0000313" key="2">
    <source>
        <dbReference type="Proteomes" id="UP000799291"/>
    </source>
</evidence>
<gene>
    <name evidence="1" type="ORF">K458DRAFT_287297</name>
</gene>
<protein>
    <recommendedName>
        <fullName evidence="3">F-box domain-containing protein</fullName>
    </recommendedName>
</protein>
<keyword evidence="2" id="KW-1185">Reference proteome</keyword>
<dbReference type="EMBL" id="MU005570">
    <property type="protein sequence ID" value="KAF2690897.1"/>
    <property type="molecule type" value="Genomic_DNA"/>
</dbReference>
<sequence length="480" mass="54712">MATIYDLPTELINDIAGRLLPDTIEALALSCKTILAKCEHTLDKHKRYRAEYGEWENRGPHDGDILYFLHEIAQDSLMAEYVESLNLRDRKGQVDAGERRESGKIDKSLHIIQKLVEKKAPFLLSQTGLHPLDCHYDWLDEVRDEMLHFVPGNIQEPYTMFSAMTLLSLLPNLRELTLHPAWPGGRTPTLALFAYSSVKESTLPFSTSEQCSARCWPLAKLETLLPYNAVSGRHQSEFDMLEPFFILPSLRNAYFMSVQIGERESRTWLRQLADSGSLTQNITSSLRRLEIVHGCCGPHGLKGFLIHCRNLEVLKYAHQEPMHTHSPEFDPSTFISDIRDHVGVTLKELAISILVYNRDLGPIVEGLETLTVLEETELDVRLFECYPTDYYSTPSLSDLLPRSIRTVILDMEDDPSQLDILKCLLDDFVQVRSEKLPNLEKITVRAQNDARLGTSDEHKREARAVVEEQGAEWVLYEAGH</sequence>
<evidence type="ECO:0008006" key="3">
    <source>
        <dbReference type="Google" id="ProtNLM"/>
    </source>
</evidence>
<dbReference type="OrthoDB" id="3797473at2759"/>
<dbReference type="Proteomes" id="UP000799291">
    <property type="component" value="Unassembled WGS sequence"/>
</dbReference>
<evidence type="ECO:0000313" key="1">
    <source>
        <dbReference type="EMBL" id="KAF2690897.1"/>
    </source>
</evidence>
<reference evidence="1" key="1">
    <citation type="journal article" date="2020" name="Stud. Mycol.">
        <title>101 Dothideomycetes genomes: a test case for predicting lifestyles and emergence of pathogens.</title>
        <authorList>
            <person name="Haridas S."/>
            <person name="Albert R."/>
            <person name="Binder M."/>
            <person name="Bloem J."/>
            <person name="Labutti K."/>
            <person name="Salamov A."/>
            <person name="Andreopoulos B."/>
            <person name="Baker S."/>
            <person name="Barry K."/>
            <person name="Bills G."/>
            <person name="Bluhm B."/>
            <person name="Cannon C."/>
            <person name="Castanera R."/>
            <person name="Culley D."/>
            <person name="Daum C."/>
            <person name="Ezra D."/>
            <person name="Gonzalez J."/>
            <person name="Henrissat B."/>
            <person name="Kuo A."/>
            <person name="Liang C."/>
            <person name="Lipzen A."/>
            <person name="Lutzoni F."/>
            <person name="Magnuson J."/>
            <person name="Mondo S."/>
            <person name="Nolan M."/>
            <person name="Ohm R."/>
            <person name="Pangilinan J."/>
            <person name="Park H.-J."/>
            <person name="Ramirez L."/>
            <person name="Alfaro M."/>
            <person name="Sun H."/>
            <person name="Tritt A."/>
            <person name="Yoshinaga Y."/>
            <person name="Zwiers L.-H."/>
            <person name="Turgeon B."/>
            <person name="Goodwin S."/>
            <person name="Spatafora J."/>
            <person name="Crous P."/>
            <person name="Grigoriev I."/>
        </authorList>
    </citation>
    <scope>NUCLEOTIDE SEQUENCE</scope>
    <source>
        <strain evidence="1">CBS 122367</strain>
    </source>
</reference>
<organism evidence="1 2">
    <name type="scientific">Lentithecium fluviatile CBS 122367</name>
    <dbReference type="NCBI Taxonomy" id="1168545"/>
    <lineage>
        <taxon>Eukaryota</taxon>
        <taxon>Fungi</taxon>
        <taxon>Dikarya</taxon>
        <taxon>Ascomycota</taxon>
        <taxon>Pezizomycotina</taxon>
        <taxon>Dothideomycetes</taxon>
        <taxon>Pleosporomycetidae</taxon>
        <taxon>Pleosporales</taxon>
        <taxon>Massarineae</taxon>
        <taxon>Lentitheciaceae</taxon>
        <taxon>Lentithecium</taxon>
    </lineage>
</organism>
<name>A0A6G1JK05_9PLEO</name>
<dbReference type="AlphaFoldDB" id="A0A6G1JK05"/>
<accession>A0A6G1JK05</accession>